<feature type="transmembrane region" description="Helical" evidence="6">
    <location>
        <begin position="309"/>
        <end position="329"/>
    </location>
</feature>
<feature type="transmembrane region" description="Helical" evidence="6">
    <location>
        <begin position="280"/>
        <end position="300"/>
    </location>
</feature>
<gene>
    <name evidence="8" type="ORF">BO72DRAFT_519914</name>
</gene>
<dbReference type="EMBL" id="KZ824627">
    <property type="protein sequence ID" value="RAK80756.1"/>
    <property type="molecule type" value="Genomic_DNA"/>
</dbReference>
<feature type="transmembrane region" description="Helical" evidence="6">
    <location>
        <begin position="217"/>
        <end position="241"/>
    </location>
</feature>
<feature type="transmembrane region" description="Helical" evidence="6">
    <location>
        <begin position="122"/>
        <end position="140"/>
    </location>
</feature>
<dbReference type="PANTHER" id="PTHR23506">
    <property type="entry name" value="GH10249P"/>
    <property type="match status" value="1"/>
</dbReference>
<feature type="domain" description="Major facilitator superfamily (MFS) profile" evidence="7">
    <location>
        <begin position="1"/>
        <end position="410"/>
    </location>
</feature>
<dbReference type="PANTHER" id="PTHR23506:SF23">
    <property type="entry name" value="GH10249P"/>
    <property type="match status" value="1"/>
</dbReference>
<evidence type="ECO:0000256" key="5">
    <source>
        <dbReference type="ARBA" id="ARBA00023136"/>
    </source>
</evidence>
<accession>A0A8G1RZY4</accession>
<feature type="transmembrane region" description="Helical" evidence="6">
    <location>
        <begin position="382"/>
        <end position="407"/>
    </location>
</feature>
<evidence type="ECO:0000313" key="9">
    <source>
        <dbReference type="Proteomes" id="UP000249789"/>
    </source>
</evidence>
<feature type="transmembrane region" description="Helical" evidence="6">
    <location>
        <begin position="12"/>
        <end position="31"/>
    </location>
</feature>
<evidence type="ECO:0000256" key="2">
    <source>
        <dbReference type="ARBA" id="ARBA00022448"/>
    </source>
</evidence>
<dbReference type="AlphaFoldDB" id="A0A8G1RZY4"/>
<feature type="transmembrane region" description="Helical" evidence="6">
    <location>
        <begin position="88"/>
        <end position="110"/>
    </location>
</feature>
<dbReference type="OrthoDB" id="5086884at2759"/>
<evidence type="ECO:0000256" key="3">
    <source>
        <dbReference type="ARBA" id="ARBA00022692"/>
    </source>
</evidence>
<evidence type="ECO:0000259" key="7">
    <source>
        <dbReference type="PROSITE" id="PS50850"/>
    </source>
</evidence>
<dbReference type="PROSITE" id="PS50850">
    <property type="entry name" value="MFS"/>
    <property type="match status" value="1"/>
</dbReference>
<keyword evidence="4 6" id="KW-1133">Transmembrane helix</keyword>
<evidence type="ECO:0000256" key="6">
    <source>
        <dbReference type="SAM" id="Phobius"/>
    </source>
</evidence>
<dbReference type="GeneID" id="63867042"/>
<evidence type="ECO:0000313" key="8">
    <source>
        <dbReference type="EMBL" id="RAK80756.1"/>
    </source>
</evidence>
<name>A0A8G1RZY4_9EURO</name>
<reference evidence="8 9" key="1">
    <citation type="submission" date="2018-02" db="EMBL/GenBank/DDBJ databases">
        <title>The genomes of Aspergillus section Nigri reveals drivers in fungal speciation.</title>
        <authorList>
            <consortium name="DOE Joint Genome Institute"/>
            <person name="Vesth T.C."/>
            <person name="Nybo J."/>
            <person name="Theobald S."/>
            <person name="Brandl J."/>
            <person name="Frisvad J.C."/>
            <person name="Nielsen K.F."/>
            <person name="Lyhne E.K."/>
            <person name="Kogle M.E."/>
            <person name="Kuo A."/>
            <person name="Riley R."/>
            <person name="Clum A."/>
            <person name="Nolan M."/>
            <person name="Lipzen A."/>
            <person name="Salamov A."/>
            <person name="Henrissat B."/>
            <person name="Wiebenga A."/>
            <person name="De vries R.P."/>
            <person name="Grigoriev I.V."/>
            <person name="Mortensen U.H."/>
            <person name="Andersen M.R."/>
            <person name="Baker S.E."/>
        </authorList>
    </citation>
    <scope>NUCLEOTIDE SEQUENCE [LARGE SCALE GENOMIC DNA]</scope>
    <source>
        <strain evidence="8 9">CBS 313.89</strain>
    </source>
</reference>
<dbReference type="InterPro" id="IPR020846">
    <property type="entry name" value="MFS_dom"/>
</dbReference>
<dbReference type="SUPFAM" id="SSF103473">
    <property type="entry name" value="MFS general substrate transporter"/>
    <property type="match status" value="1"/>
</dbReference>
<keyword evidence="9" id="KW-1185">Reference proteome</keyword>
<evidence type="ECO:0000256" key="4">
    <source>
        <dbReference type="ARBA" id="ARBA00022989"/>
    </source>
</evidence>
<dbReference type="Pfam" id="PF07690">
    <property type="entry name" value="MFS_1"/>
    <property type="match status" value="1"/>
</dbReference>
<dbReference type="InterPro" id="IPR036259">
    <property type="entry name" value="MFS_trans_sf"/>
</dbReference>
<dbReference type="VEuPathDB" id="FungiDB:BO72DRAFT_519914"/>
<dbReference type="Proteomes" id="UP000249789">
    <property type="component" value="Unassembled WGS sequence"/>
</dbReference>
<feature type="transmembrane region" description="Helical" evidence="6">
    <location>
        <begin position="63"/>
        <end position="81"/>
    </location>
</feature>
<dbReference type="InterPro" id="IPR050930">
    <property type="entry name" value="MFS_Vesicular_Transporter"/>
</dbReference>
<dbReference type="GO" id="GO:0016020">
    <property type="term" value="C:membrane"/>
    <property type="evidence" value="ECO:0007669"/>
    <property type="project" value="UniProtKB-SubCell"/>
</dbReference>
<dbReference type="RefSeq" id="XP_040804766.1">
    <property type="nucleotide sequence ID" value="XM_040949707.1"/>
</dbReference>
<keyword evidence="2" id="KW-0813">Transport</keyword>
<keyword evidence="3 6" id="KW-0812">Transmembrane</keyword>
<evidence type="ECO:0000256" key="1">
    <source>
        <dbReference type="ARBA" id="ARBA00004141"/>
    </source>
</evidence>
<protein>
    <submittedName>
        <fullName evidence="8">MFS general substrate transporter</fullName>
    </submittedName>
</protein>
<dbReference type="GO" id="GO:0022857">
    <property type="term" value="F:transmembrane transporter activity"/>
    <property type="evidence" value="ECO:0007669"/>
    <property type="project" value="InterPro"/>
</dbReference>
<proteinExistence type="predicted"/>
<dbReference type="InterPro" id="IPR011701">
    <property type="entry name" value="MFS"/>
</dbReference>
<organism evidence="8 9">
    <name type="scientific">Aspergillus fijiensis CBS 313.89</name>
    <dbReference type="NCBI Taxonomy" id="1448319"/>
    <lineage>
        <taxon>Eukaryota</taxon>
        <taxon>Fungi</taxon>
        <taxon>Dikarya</taxon>
        <taxon>Ascomycota</taxon>
        <taxon>Pezizomycotina</taxon>
        <taxon>Eurotiomycetes</taxon>
        <taxon>Eurotiomycetidae</taxon>
        <taxon>Eurotiales</taxon>
        <taxon>Aspergillaceae</taxon>
        <taxon>Aspergillus</taxon>
    </lineage>
</organism>
<comment type="subcellular location">
    <subcellularLocation>
        <location evidence="1">Membrane</location>
        <topology evidence="1">Multi-pass membrane protein</topology>
    </subcellularLocation>
</comment>
<feature type="transmembrane region" description="Helical" evidence="6">
    <location>
        <begin position="147"/>
        <end position="171"/>
    </location>
</feature>
<dbReference type="Gene3D" id="1.20.1250.20">
    <property type="entry name" value="MFS general substrate transporter like domains"/>
    <property type="match status" value="1"/>
</dbReference>
<feature type="transmembrane region" description="Helical" evidence="6">
    <location>
        <begin position="253"/>
        <end position="274"/>
    </location>
</feature>
<keyword evidence="5 6" id="KW-0472">Membrane</keyword>
<dbReference type="CDD" id="cd17325">
    <property type="entry name" value="MFS_MdtG_SLC18_like"/>
    <property type="match status" value="1"/>
</dbReference>
<sequence length="420" mass="44421">MRSSASWQSSPIFVIVVVCVAVFTDIFLYGLNVPVLPFALEERTGLMFAGWTGDQACKKTRQLPFLAGMLIAGGATLLFSLSRSLGGVLIAGVLQGLSTPLIFTIGYSLLLDTVGNGRIGRALGFTSMSLSLGLFTGPIVGGFNYDFAGYFAVFGPAFALIILEVGLRLLLQPTADEHSSLISSRPVSNANDDPNGLSTAQHQPASSLVTLLHSPCFAVAMVGMALLNTFMTAFESVLPIYRHEVFGYTPKQIAVVFLANTLPMVFSPVSGALVDRIESFGPALAGFALAGPSMMLLALIQTNNFINSLLLRILLFLFGSSVSLTMPAMTAEISLATEAVEHAHPGISSRGAYSQAYGLSNAAFAGRTLAGPLYAGYMREWFGWKLMVISSGALGLAMAGLVCGYTGEGRNGEAVQRRDL</sequence>